<name>A0A1F2UR14_9ACTN</name>
<protein>
    <submittedName>
        <fullName evidence="2">Uncharacterized protein</fullName>
    </submittedName>
</protein>
<feature type="coiled-coil region" evidence="1">
    <location>
        <begin position="16"/>
        <end position="46"/>
    </location>
</feature>
<comment type="caution">
    <text evidence="2">The sequence shown here is derived from an EMBL/GenBank/DDBJ whole genome shotgun (WGS) entry which is preliminary data.</text>
</comment>
<reference evidence="2 3" key="1">
    <citation type="journal article" date="2016" name="Nat. Commun.">
        <title>Thousands of microbial genomes shed light on interconnected biogeochemical processes in an aquifer system.</title>
        <authorList>
            <person name="Anantharaman K."/>
            <person name="Brown C.T."/>
            <person name="Hug L.A."/>
            <person name="Sharon I."/>
            <person name="Castelle C.J."/>
            <person name="Probst A.J."/>
            <person name="Thomas B.C."/>
            <person name="Singh A."/>
            <person name="Wilkins M.J."/>
            <person name="Karaoz U."/>
            <person name="Brodie E.L."/>
            <person name="Williams K.H."/>
            <person name="Hubbard S.S."/>
            <person name="Banfield J.F."/>
        </authorList>
    </citation>
    <scope>NUCLEOTIDE SEQUENCE [LARGE SCALE GENOMIC DNA]</scope>
</reference>
<evidence type="ECO:0000313" key="2">
    <source>
        <dbReference type="EMBL" id="OFW33073.1"/>
    </source>
</evidence>
<evidence type="ECO:0000313" key="3">
    <source>
        <dbReference type="Proteomes" id="UP000178086"/>
    </source>
</evidence>
<dbReference type="EMBL" id="MELI01000076">
    <property type="protein sequence ID" value="OFW33073.1"/>
    <property type="molecule type" value="Genomic_DNA"/>
</dbReference>
<organism evidence="2 3">
    <name type="scientific">Candidatus Aquicultor primus</name>
    <dbReference type="NCBI Taxonomy" id="1797195"/>
    <lineage>
        <taxon>Bacteria</taxon>
        <taxon>Bacillati</taxon>
        <taxon>Actinomycetota</taxon>
        <taxon>Candidatus Aquicultoria</taxon>
        <taxon>Candidatus Aquicultorales</taxon>
        <taxon>Candidatus Aquicultoraceae</taxon>
        <taxon>Candidatus Aquicultor</taxon>
    </lineage>
</organism>
<dbReference type="AlphaFoldDB" id="A0A1F2UR14"/>
<proteinExistence type="predicted"/>
<dbReference type="Proteomes" id="UP000178086">
    <property type="component" value="Unassembled WGS sequence"/>
</dbReference>
<gene>
    <name evidence="2" type="ORF">A2074_01670</name>
</gene>
<evidence type="ECO:0000256" key="1">
    <source>
        <dbReference type="SAM" id="Coils"/>
    </source>
</evidence>
<keyword evidence="1" id="KW-0175">Coiled coil</keyword>
<accession>A0A1F2UR14</accession>
<sequence length="70" mass="8204">MMDFKNKTDADENEDALRERAEAALIEQQRKDLLNEQERMRSWIEDDEPLPVKMACKLSRHIVAKSDADD</sequence>